<dbReference type="PRINTS" id="PR00702">
    <property type="entry name" value="ACRIFLAVINRP"/>
</dbReference>
<sequence length="1020" mass="109056">MEALSRMAANRPVAVAVFAAAMTILGWIAWGDMPLDLLPDIQSPTIVVSTSSGDRPPEEMERIYGERVEQLLFTVRGIRSVEQVARTGRLIATVTFEWDTDMDLALVDVEKSVGLLRSDPDLEEVLVRRLDPRQAPVLSLGLVAPEGRPDLAELRRVARRQVAPALERQDGVAEARVLGGREREIRIQVDRYKLQAHGITLSELENRVRAANVDLNAGTLEEGGKVYLVRGISRYRTPEDVRRAVIRYAKDAEGRNVPVRVGDVAVVSVGDAEIRHLVRVDGTEGIGLSIYKEAGSNTVAVSRTVREALAGIGKDLPGVEVRVVADEAALVEQALEDVQQAALIGIALAILVLILFLRSPGPTVVVATAVPVSLLATLFLMHLNEGTLNIMTLGGLALGAGMLVDNAIVVVENIYRHLTQGENPVDAAARGTSEVAGAITASTLTTCAVFLPVIFVKGLSARLVSGLSFAVVVSLLASLVVAVFLIPALAQWLLPRKKAKALDPGRSRVERFVAGLLKQPLLVVVIGVVLVTGAGWMLRSLGTELLPPADPKQFSVRLVGPPGQRVESTSSMVAGIETVLREAAGDDLQALMSEVGRLPEDDRQIREEQTEENTARILVRLAEDGAPARIVADSASRALEGLEGVDLSWEVGSSALSRALGTSGPPIAVEISGESLQDLRAASDKVLEAFRELPEIWNLNSSFEGGPPELRIVLERNIADGLGVDLNQVATVLEASLDGRKVTVLSVGDEERDVVLLLPRVRRDDLVRVPITSSDGVELVLGDVARFIPEEGAREIYRRDQRRVARVTARIAPGYEYPQAIAAVAGALAGVDVAPGLSTAITGEEEERIRTFQELTWAALLALLLVFMVLAGTFESLIHPLTIVSSVPLALTGVAVILFALGRPVGVMEMLGIIVLAGVAVNDAILLVDTARRLMSEGLQREQALARAAGLRLRPILMTTATTVLALLPLALGSGESARLRSPMALTVIGGIIASTIACMTVIPCLYLLLDRLRPARKTG</sequence>
<proteinExistence type="predicted"/>
<evidence type="ECO:0000313" key="3">
    <source>
        <dbReference type="Proteomes" id="UP000648239"/>
    </source>
</evidence>
<keyword evidence="1" id="KW-1133">Transmembrane helix</keyword>
<feature type="transmembrane region" description="Helical" evidence="1">
    <location>
        <begin position="435"/>
        <end position="455"/>
    </location>
</feature>
<feature type="transmembrane region" description="Helical" evidence="1">
    <location>
        <begin position="907"/>
        <end position="928"/>
    </location>
</feature>
<protein>
    <submittedName>
        <fullName evidence="2">Efflux RND transporter permease subunit</fullName>
    </submittedName>
</protein>
<feature type="transmembrane region" description="Helical" evidence="1">
    <location>
        <begin position="467"/>
        <end position="494"/>
    </location>
</feature>
<dbReference type="GO" id="GO:0005886">
    <property type="term" value="C:plasma membrane"/>
    <property type="evidence" value="ECO:0007669"/>
    <property type="project" value="TreeGrafter"/>
</dbReference>
<dbReference type="Pfam" id="PF00873">
    <property type="entry name" value="ACR_tran"/>
    <property type="match status" value="1"/>
</dbReference>
<dbReference type="Gene3D" id="3.30.70.1320">
    <property type="entry name" value="Multidrug efflux transporter AcrB pore domain like"/>
    <property type="match status" value="1"/>
</dbReference>
<keyword evidence="1" id="KW-0812">Transmembrane</keyword>
<feature type="transmembrane region" description="Helical" evidence="1">
    <location>
        <begin position="338"/>
        <end position="357"/>
    </location>
</feature>
<dbReference type="SUPFAM" id="SSF82714">
    <property type="entry name" value="Multidrug efflux transporter AcrB TolC docking domain, DN and DC subdomains"/>
    <property type="match status" value="2"/>
</dbReference>
<dbReference type="InterPro" id="IPR027463">
    <property type="entry name" value="AcrB_DN_DC_subdom"/>
</dbReference>
<evidence type="ECO:0000256" key="1">
    <source>
        <dbReference type="SAM" id="Phobius"/>
    </source>
</evidence>
<feature type="transmembrane region" description="Helical" evidence="1">
    <location>
        <begin position="984"/>
        <end position="1010"/>
    </location>
</feature>
<feature type="transmembrane region" description="Helical" evidence="1">
    <location>
        <begin position="881"/>
        <end position="901"/>
    </location>
</feature>
<dbReference type="SUPFAM" id="SSF82866">
    <property type="entry name" value="Multidrug efflux transporter AcrB transmembrane domain"/>
    <property type="match status" value="2"/>
</dbReference>
<dbReference type="Proteomes" id="UP000648239">
    <property type="component" value="Unassembled WGS sequence"/>
</dbReference>
<dbReference type="Gene3D" id="1.20.1640.10">
    <property type="entry name" value="Multidrug efflux transporter AcrB transmembrane domain"/>
    <property type="match status" value="2"/>
</dbReference>
<keyword evidence="1" id="KW-0472">Membrane</keyword>
<feature type="transmembrane region" description="Helical" evidence="1">
    <location>
        <begin position="855"/>
        <end position="874"/>
    </location>
</feature>
<dbReference type="Gene3D" id="3.30.70.1440">
    <property type="entry name" value="Multidrug efflux transporter AcrB pore domain"/>
    <property type="match status" value="1"/>
</dbReference>
<feature type="transmembrane region" description="Helical" evidence="1">
    <location>
        <begin position="12"/>
        <end position="30"/>
    </location>
</feature>
<dbReference type="AlphaFoldDB" id="A0A8J6XT96"/>
<dbReference type="Gene3D" id="3.30.2090.10">
    <property type="entry name" value="Multidrug efflux transporter AcrB TolC docking domain, DN and DC subdomains"/>
    <property type="match status" value="2"/>
</dbReference>
<feature type="transmembrane region" description="Helical" evidence="1">
    <location>
        <begin position="949"/>
        <end position="972"/>
    </location>
</feature>
<organism evidence="2 3">
    <name type="scientific">Candidatus Polarisedimenticola svalbardensis</name>
    <dbReference type="NCBI Taxonomy" id="2886004"/>
    <lineage>
        <taxon>Bacteria</taxon>
        <taxon>Pseudomonadati</taxon>
        <taxon>Acidobacteriota</taxon>
        <taxon>Candidatus Polarisedimenticolia</taxon>
        <taxon>Candidatus Polarisedimenticolales</taxon>
        <taxon>Candidatus Polarisedimenticolaceae</taxon>
        <taxon>Candidatus Polarisedimenticola</taxon>
    </lineage>
</organism>
<dbReference type="EMBL" id="JACXWD010000010">
    <property type="protein sequence ID" value="MBD3867413.1"/>
    <property type="molecule type" value="Genomic_DNA"/>
</dbReference>
<feature type="transmembrane region" description="Helical" evidence="1">
    <location>
        <begin position="515"/>
        <end position="538"/>
    </location>
</feature>
<dbReference type="Gene3D" id="3.30.70.1430">
    <property type="entry name" value="Multidrug efflux transporter AcrB pore domain"/>
    <property type="match status" value="2"/>
</dbReference>
<dbReference type="InterPro" id="IPR001036">
    <property type="entry name" value="Acrflvin-R"/>
</dbReference>
<gene>
    <name evidence="2" type="ORF">IFK94_04725</name>
</gene>
<name>A0A8J6XT96_9BACT</name>
<feature type="transmembrane region" description="Helical" evidence="1">
    <location>
        <begin position="390"/>
        <end position="415"/>
    </location>
</feature>
<dbReference type="SUPFAM" id="SSF82693">
    <property type="entry name" value="Multidrug efflux transporter AcrB pore domain, PN1, PN2, PC1 and PC2 subdomains"/>
    <property type="match status" value="2"/>
</dbReference>
<reference evidence="2 3" key="1">
    <citation type="submission" date="2020-08" db="EMBL/GenBank/DDBJ databases">
        <title>Acidobacteriota in marine sediments use diverse sulfur dissimilation pathways.</title>
        <authorList>
            <person name="Wasmund K."/>
        </authorList>
    </citation>
    <scope>NUCLEOTIDE SEQUENCE [LARGE SCALE GENOMIC DNA]</scope>
    <source>
        <strain evidence="2">MAG AM4</strain>
    </source>
</reference>
<dbReference type="PANTHER" id="PTHR32063">
    <property type="match status" value="1"/>
</dbReference>
<evidence type="ECO:0000313" key="2">
    <source>
        <dbReference type="EMBL" id="MBD3867413.1"/>
    </source>
</evidence>
<dbReference type="GO" id="GO:0042910">
    <property type="term" value="F:xenobiotic transmembrane transporter activity"/>
    <property type="evidence" value="ECO:0007669"/>
    <property type="project" value="TreeGrafter"/>
</dbReference>
<dbReference type="PANTHER" id="PTHR32063:SF0">
    <property type="entry name" value="SWARMING MOTILITY PROTEIN SWRC"/>
    <property type="match status" value="1"/>
</dbReference>
<feature type="transmembrane region" description="Helical" evidence="1">
    <location>
        <begin position="364"/>
        <end position="384"/>
    </location>
</feature>
<comment type="caution">
    <text evidence="2">The sequence shown here is derived from an EMBL/GenBank/DDBJ whole genome shotgun (WGS) entry which is preliminary data.</text>
</comment>
<accession>A0A8J6XT96</accession>